<protein>
    <submittedName>
        <fullName evidence="1">Uncharacterized protein</fullName>
    </submittedName>
</protein>
<name>X0W940_9ZZZZ</name>
<dbReference type="AlphaFoldDB" id="X0W940"/>
<gene>
    <name evidence="1" type="ORF">S01H1_56599</name>
</gene>
<dbReference type="EMBL" id="BARS01036860">
    <property type="protein sequence ID" value="GAG19762.1"/>
    <property type="molecule type" value="Genomic_DNA"/>
</dbReference>
<accession>X0W940</accession>
<comment type="caution">
    <text evidence="1">The sequence shown here is derived from an EMBL/GenBank/DDBJ whole genome shotgun (WGS) entry which is preliminary data.</text>
</comment>
<organism evidence="1">
    <name type="scientific">marine sediment metagenome</name>
    <dbReference type="NCBI Taxonomy" id="412755"/>
    <lineage>
        <taxon>unclassified sequences</taxon>
        <taxon>metagenomes</taxon>
        <taxon>ecological metagenomes</taxon>
    </lineage>
</organism>
<sequence>MDECIIKVGDQIIFVDTEGKTISTETVEEIFRQYGRIQVKCKEKTHDHHFWGIQVVS</sequence>
<proteinExistence type="predicted"/>
<evidence type="ECO:0000313" key="1">
    <source>
        <dbReference type="EMBL" id="GAG19762.1"/>
    </source>
</evidence>
<reference evidence="1" key="1">
    <citation type="journal article" date="2014" name="Front. Microbiol.">
        <title>High frequency of phylogenetically diverse reductive dehalogenase-homologous genes in deep subseafloor sedimentary metagenomes.</title>
        <authorList>
            <person name="Kawai M."/>
            <person name="Futagami T."/>
            <person name="Toyoda A."/>
            <person name="Takaki Y."/>
            <person name="Nishi S."/>
            <person name="Hori S."/>
            <person name="Arai W."/>
            <person name="Tsubouchi T."/>
            <person name="Morono Y."/>
            <person name="Uchiyama I."/>
            <person name="Ito T."/>
            <person name="Fujiyama A."/>
            <person name="Inagaki F."/>
            <person name="Takami H."/>
        </authorList>
    </citation>
    <scope>NUCLEOTIDE SEQUENCE</scope>
    <source>
        <strain evidence="1">Expedition CK06-06</strain>
    </source>
</reference>